<dbReference type="AlphaFoldDB" id="A0A3D9FCI6"/>
<evidence type="ECO:0000256" key="2">
    <source>
        <dbReference type="ARBA" id="ARBA00022448"/>
    </source>
</evidence>
<feature type="transmembrane region" description="Helical" evidence="7">
    <location>
        <begin position="342"/>
        <end position="361"/>
    </location>
</feature>
<feature type="transmembrane region" description="Helical" evidence="7">
    <location>
        <begin position="222"/>
        <end position="241"/>
    </location>
</feature>
<dbReference type="Pfam" id="PF01554">
    <property type="entry name" value="MatE"/>
    <property type="match status" value="2"/>
</dbReference>
<keyword evidence="3" id="KW-1003">Cell membrane</keyword>
<keyword evidence="9" id="KW-1185">Reference proteome</keyword>
<evidence type="ECO:0000313" key="9">
    <source>
        <dbReference type="Proteomes" id="UP000256310"/>
    </source>
</evidence>
<dbReference type="Proteomes" id="UP000256310">
    <property type="component" value="Unassembled WGS sequence"/>
</dbReference>
<dbReference type="EMBL" id="QRDP01000004">
    <property type="protein sequence ID" value="RED15514.1"/>
    <property type="molecule type" value="Genomic_DNA"/>
</dbReference>
<organism evidence="8 9">
    <name type="scientific">Parasphingopyxis lamellibrachiae</name>
    <dbReference type="NCBI Taxonomy" id="680125"/>
    <lineage>
        <taxon>Bacteria</taxon>
        <taxon>Pseudomonadati</taxon>
        <taxon>Pseudomonadota</taxon>
        <taxon>Alphaproteobacteria</taxon>
        <taxon>Sphingomonadales</taxon>
        <taxon>Sphingomonadaceae</taxon>
        <taxon>Parasphingopyxis</taxon>
    </lineage>
</organism>
<dbReference type="PANTHER" id="PTHR43549">
    <property type="entry name" value="MULTIDRUG RESISTANCE PROTEIN YPNP-RELATED"/>
    <property type="match status" value="1"/>
</dbReference>
<dbReference type="PIRSF" id="PIRSF006603">
    <property type="entry name" value="DinF"/>
    <property type="match status" value="1"/>
</dbReference>
<keyword evidence="4 7" id="KW-0812">Transmembrane</keyword>
<feature type="transmembrane region" description="Helical" evidence="7">
    <location>
        <begin position="413"/>
        <end position="435"/>
    </location>
</feature>
<reference evidence="8 9" key="1">
    <citation type="submission" date="2018-07" db="EMBL/GenBank/DDBJ databases">
        <title>Genomic Encyclopedia of Type Strains, Phase IV (KMG-IV): sequencing the most valuable type-strain genomes for metagenomic binning, comparative biology and taxonomic classification.</title>
        <authorList>
            <person name="Goeker M."/>
        </authorList>
    </citation>
    <scope>NUCLEOTIDE SEQUENCE [LARGE SCALE GENOMIC DNA]</scope>
    <source>
        <strain evidence="8 9">DSM 26725</strain>
    </source>
</reference>
<evidence type="ECO:0000256" key="1">
    <source>
        <dbReference type="ARBA" id="ARBA00004429"/>
    </source>
</evidence>
<dbReference type="RefSeq" id="WP_116235027.1">
    <property type="nucleotide sequence ID" value="NZ_QRDP01000004.1"/>
</dbReference>
<evidence type="ECO:0000256" key="4">
    <source>
        <dbReference type="ARBA" id="ARBA00022692"/>
    </source>
</evidence>
<comment type="caution">
    <text evidence="8">The sequence shown here is derived from an EMBL/GenBank/DDBJ whole genome shotgun (WGS) entry which is preliminary data.</text>
</comment>
<feature type="transmembrane region" description="Helical" evidence="7">
    <location>
        <begin position="41"/>
        <end position="64"/>
    </location>
</feature>
<dbReference type="InterPro" id="IPR048279">
    <property type="entry name" value="MdtK-like"/>
</dbReference>
<keyword evidence="6 7" id="KW-0472">Membrane</keyword>
<sequence length="474" mass="50070">MGSLELRRTALVSGTGLREAKPMADRRDLTRGSVCIQLVRLASPLSIGIIAMFSATLVDAYFLGQLGTQPLAAISYAFPVAFAIMSLAIGLAAGTGSLLSRAIGKGDRSRIVSLTTHSLVLAAITGVVVACIGTMTIRPLFLLIGAEGGVLDDIVAYMRIWYCALPLLVLSQVGASILRANGDSLVPSALMVATAVVGIALDPILIFGGFGIEAMGMEGAAWANFCARTVMPLVIIPVLLFRDRLINLKRTSWDEVLSSWREIGRIGIAAALGNAVNPAAIGVATAIVAVYGDQVVAGFGVAGRLESFAVVPMLALSGSIGPLAGQNWGAKKYERIRSAIRFSFLACFAWSAIVAIGFWVGAGWLAGQFSDSPIVVEEVSWYLWIVPITFAGYGVTIVAAGAFNALGRPMLGLGLYLVRSLLFYIPITLVATQFFDTTGVYAGIAIANLLAGLVILWLSLRWLNGMIERERQLG</sequence>
<evidence type="ECO:0000256" key="3">
    <source>
        <dbReference type="ARBA" id="ARBA00022475"/>
    </source>
</evidence>
<dbReference type="NCBIfam" id="TIGR00797">
    <property type="entry name" value="matE"/>
    <property type="match status" value="1"/>
</dbReference>
<dbReference type="GO" id="GO:0015297">
    <property type="term" value="F:antiporter activity"/>
    <property type="evidence" value="ECO:0007669"/>
    <property type="project" value="InterPro"/>
</dbReference>
<dbReference type="PANTHER" id="PTHR43549:SF3">
    <property type="entry name" value="MULTIDRUG RESISTANCE PROTEIN YPNP-RELATED"/>
    <property type="match status" value="1"/>
</dbReference>
<feature type="transmembrane region" description="Helical" evidence="7">
    <location>
        <begin position="381"/>
        <end position="406"/>
    </location>
</feature>
<protein>
    <submittedName>
        <fullName evidence="8">Putative MATE family efflux protein</fullName>
    </submittedName>
</protein>
<proteinExistence type="predicted"/>
<feature type="transmembrane region" description="Helical" evidence="7">
    <location>
        <begin position="76"/>
        <end position="99"/>
    </location>
</feature>
<evidence type="ECO:0000256" key="7">
    <source>
        <dbReference type="SAM" id="Phobius"/>
    </source>
</evidence>
<keyword evidence="5 7" id="KW-1133">Transmembrane helix</keyword>
<feature type="transmembrane region" description="Helical" evidence="7">
    <location>
        <begin position="441"/>
        <end position="463"/>
    </location>
</feature>
<dbReference type="InterPro" id="IPR052031">
    <property type="entry name" value="Membrane_Transporter-Flippase"/>
</dbReference>
<evidence type="ECO:0000313" key="8">
    <source>
        <dbReference type="EMBL" id="RED15514.1"/>
    </source>
</evidence>
<feature type="transmembrane region" description="Helical" evidence="7">
    <location>
        <begin position="119"/>
        <end position="144"/>
    </location>
</feature>
<keyword evidence="2" id="KW-0813">Transport</keyword>
<accession>A0A3D9FCI6</accession>
<dbReference type="InterPro" id="IPR002528">
    <property type="entry name" value="MATE_fam"/>
</dbReference>
<evidence type="ECO:0000256" key="5">
    <source>
        <dbReference type="ARBA" id="ARBA00022989"/>
    </source>
</evidence>
<gene>
    <name evidence="8" type="ORF">DFR46_0509</name>
</gene>
<feature type="transmembrane region" description="Helical" evidence="7">
    <location>
        <begin position="156"/>
        <end position="178"/>
    </location>
</feature>
<dbReference type="OrthoDB" id="9806302at2"/>
<feature type="transmembrane region" description="Helical" evidence="7">
    <location>
        <begin position="190"/>
        <end position="210"/>
    </location>
</feature>
<name>A0A3D9FCI6_9SPHN</name>
<comment type="subcellular location">
    <subcellularLocation>
        <location evidence="1">Cell inner membrane</location>
        <topology evidence="1">Multi-pass membrane protein</topology>
    </subcellularLocation>
</comment>
<dbReference type="GO" id="GO:0042910">
    <property type="term" value="F:xenobiotic transmembrane transporter activity"/>
    <property type="evidence" value="ECO:0007669"/>
    <property type="project" value="InterPro"/>
</dbReference>
<dbReference type="GO" id="GO:0005886">
    <property type="term" value="C:plasma membrane"/>
    <property type="evidence" value="ECO:0007669"/>
    <property type="project" value="UniProtKB-SubCell"/>
</dbReference>
<evidence type="ECO:0000256" key="6">
    <source>
        <dbReference type="ARBA" id="ARBA00023136"/>
    </source>
</evidence>